<sequence>MKEGLRVPSQQTKKSYSSSNEINMVLTEYRPDSLPNLIKREDCLFLHPEPTNYITADNIIVIVDPADLNLDKLYVCDYNHADRIWGDVVDGPYSGIYSGIPLKETAEAYWKSLIPYVEYQSEHFSGRAEILYFDSIPAENLIIENDQLRPELKVWMEEFADLYEISVVSANGFNAKIGNHHINIHYFPDTKTLHINATPNSRKIHPFIQRVTSSISFESKKSGENGFHAYSNVVFLP</sequence>
<organism evidence="1 2">
    <name type="scientific">Paenibacillus aestuarii</name>
    <dbReference type="NCBI Taxonomy" id="516965"/>
    <lineage>
        <taxon>Bacteria</taxon>
        <taxon>Bacillati</taxon>
        <taxon>Bacillota</taxon>
        <taxon>Bacilli</taxon>
        <taxon>Bacillales</taxon>
        <taxon>Paenibacillaceae</taxon>
        <taxon>Paenibacillus</taxon>
    </lineage>
</organism>
<name>A0ABW0KGH3_9BACL</name>
<evidence type="ECO:0000313" key="1">
    <source>
        <dbReference type="EMBL" id="MFC5452157.1"/>
    </source>
</evidence>
<protein>
    <submittedName>
        <fullName evidence="1">Uncharacterized protein</fullName>
    </submittedName>
</protein>
<keyword evidence="2" id="KW-1185">Reference proteome</keyword>
<dbReference type="RefSeq" id="WP_270877724.1">
    <property type="nucleotide sequence ID" value="NZ_JAQFVF010000005.1"/>
</dbReference>
<dbReference type="Proteomes" id="UP001596044">
    <property type="component" value="Unassembled WGS sequence"/>
</dbReference>
<gene>
    <name evidence="1" type="ORF">ACFPOG_28520</name>
</gene>
<dbReference type="EMBL" id="JBHSMJ010000042">
    <property type="protein sequence ID" value="MFC5452157.1"/>
    <property type="molecule type" value="Genomic_DNA"/>
</dbReference>
<reference evidence="2" key="1">
    <citation type="journal article" date="2019" name="Int. J. Syst. Evol. Microbiol.">
        <title>The Global Catalogue of Microorganisms (GCM) 10K type strain sequencing project: providing services to taxonomists for standard genome sequencing and annotation.</title>
        <authorList>
            <consortium name="The Broad Institute Genomics Platform"/>
            <consortium name="The Broad Institute Genome Sequencing Center for Infectious Disease"/>
            <person name="Wu L."/>
            <person name="Ma J."/>
        </authorList>
    </citation>
    <scope>NUCLEOTIDE SEQUENCE [LARGE SCALE GENOMIC DNA]</scope>
    <source>
        <strain evidence="2">KACC 11904</strain>
    </source>
</reference>
<proteinExistence type="predicted"/>
<accession>A0ABW0KGH3</accession>
<comment type="caution">
    <text evidence="1">The sequence shown here is derived from an EMBL/GenBank/DDBJ whole genome shotgun (WGS) entry which is preliminary data.</text>
</comment>
<evidence type="ECO:0000313" key="2">
    <source>
        <dbReference type="Proteomes" id="UP001596044"/>
    </source>
</evidence>